<feature type="signal peptide" evidence="1">
    <location>
        <begin position="1"/>
        <end position="25"/>
    </location>
</feature>
<feature type="chain" id="PRO_5022718553" description="Secreted protein" evidence="1">
    <location>
        <begin position="26"/>
        <end position="67"/>
    </location>
</feature>
<accession>A0A5B7D684</accession>
<proteinExistence type="predicted"/>
<evidence type="ECO:0000313" key="3">
    <source>
        <dbReference type="Proteomes" id="UP000324222"/>
    </source>
</evidence>
<gene>
    <name evidence="2" type="ORF">E2C01_009629</name>
</gene>
<reference evidence="2 3" key="1">
    <citation type="submission" date="2019-05" db="EMBL/GenBank/DDBJ databases">
        <title>Another draft genome of Portunus trituberculatus and its Hox gene families provides insights of decapod evolution.</title>
        <authorList>
            <person name="Jeong J.-H."/>
            <person name="Song I."/>
            <person name="Kim S."/>
            <person name="Choi T."/>
            <person name="Kim D."/>
            <person name="Ryu S."/>
            <person name="Kim W."/>
        </authorList>
    </citation>
    <scope>NUCLEOTIDE SEQUENCE [LARGE SCALE GENOMIC DNA]</scope>
    <source>
        <tissue evidence="2">Muscle</tissue>
    </source>
</reference>
<comment type="caution">
    <text evidence="2">The sequence shown here is derived from an EMBL/GenBank/DDBJ whole genome shotgun (WGS) entry which is preliminary data.</text>
</comment>
<name>A0A5B7D684_PORTR</name>
<protein>
    <recommendedName>
        <fullName evidence="4">Secreted protein</fullName>
    </recommendedName>
</protein>
<evidence type="ECO:0000313" key="2">
    <source>
        <dbReference type="EMBL" id="MPC16792.1"/>
    </source>
</evidence>
<evidence type="ECO:0000256" key="1">
    <source>
        <dbReference type="SAM" id="SignalP"/>
    </source>
</evidence>
<dbReference type="AlphaFoldDB" id="A0A5B7D684"/>
<keyword evidence="1" id="KW-0732">Signal</keyword>
<organism evidence="2 3">
    <name type="scientific">Portunus trituberculatus</name>
    <name type="common">Swimming crab</name>
    <name type="synonym">Neptunus trituberculatus</name>
    <dbReference type="NCBI Taxonomy" id="210409"/>
    <lineage>
        <taxon>Eukaryota</taxon>
        <taxon>Metazoa</taxon>
        <taxon>Ecdysozoa</taxon>
        <taxon>Arthropoda</taxon>
        <taxon>Crustacea</taxon>
        <taxon>Multicrustacea</taxon>
        <taxon>Malacostraca</taxon>
        <taxon>Eumalacostraca</taxon>
        <taxon>Eucarida</taxon>
        <taxon>Decapoda</taxon>
        <taxon>Pleocyemata</taxon>
        <taxon>Brachyura</taxon>
        <taxon>Eubrachyura</taxon>
        <taxon>Portunoidea</taxon>
        <taxon>Portunidae</taxon>
        <taxon>Portuninae</taxon>
        <taxon>Portunus</taxon>
    </lineage>
</organism>
<keyword evidence="3" id="KW-1185">Reference proteome</keyword>
<sequence length="67" mass="7411">METEKEKQGGSRIFLLAKLVWLALYHRLPSPPTPASCEVHTATTNGAHSLPAQHRIKLMPPQTRLPG</sequence>
<dbReference type="EMBL" id="VSRR010000538">
    <property type="protein sequence ID" value="MPC16792.1"/>
    <property type="molecule type" value="Genomic_DNA"/>
</dbReference>
<evidence type="ECO:0008006" key="4">
    <source>
        <dbReference type="Google" id="ProtNLM"/>
    </source>
</evidence>
<dbReference type="Proteomes" id="UP000324222">
    <property type="component" value="Unassembled WGS sequence"/>
</dbReference>